<dbReference type="Proteomes" id="UP000887013">
    <property type="component" value="Unassembled WGS sequence"/>
</dbReference>
<organism evidence="1 2">
    <name type="scientific">Nephila pilipes</name>
    <name type="common">Giant wood spider</name>
    <name type="synonym">Nephila maculata</name>
    <dbReference type="NCBI Taxonomy" id="299642"/>
    <lineage>
        <taxon>Eukaryota</taxon>
        <taxon>Metazoa</taxon>
        <taxon>Ecdysozoa</taxon>
        <taxon>Arthropoda</taxon>
        <taxon>Chelicerata</taxon>
        <taxon>Arachnida</taxon>
        <taxon>Araneae</taxon>
        <taxon>Araneomorphae</taxon>
        <taxon>Entelegynae</taxon>
        <taxon>Araneoidea</taxon>
        <taxon>Nephilidae</taxon>
        <taxon>Nephila</taxon>
    </lineage>
</organism>
<comment type="caution">
    <text evidence="1">The sequence shown here is derived from an EMBL/GenBank/DDBJ whole genome shotgun (WGS) entry which is preliminary data.</text>
</comment>
<reference evidence="1" key="1">
    <citation type="submission" date="2020-08" db="EMBL/GenBank/DDBJ databases">
        <title>Multicomponent nature underlies the extraordinary mechanical properties of spider dragline silk.</title>
        <authorList>
            <person name="Kono N."/>
            <person name="Nakamura H."/>
            <person name="Mori M."/>
            <person name="Yoshida Y."/>
            <person name="Ohtoshi R."/>
            <person name="Malay A.D."/>
            <person name="Moran D.A.P."/>
            <person name="Tomita M."/>
            <person name="Numata K."/>
            <person name="Arakawa K."/>
        </authorList>
    </citation>
    <scope>NUCLEOTIDE SEQUENCE</scope>
</reference>
<sequence>MGRGRAPSITRSLFEADRNLRHASSYKWPQWLACETLPNRHVSKDKHYCSSSGMHLFKELALCGRKPCISAEVEVGIVSADRYLTFDFTLSAVYVCSTYHLMFCWSPCG</sequence>
<dbReference type="EMBL" id="BMAW01027187">
    <property type="protein sequence ID" value="GFU00974.1"/>
    <property type="molecule type" value="Genomic_DNA"/>
</dbReference>
<gene>
    <name evidence="1" type="ORF">NPIL_597481</name>
</gene>
<proteinExistence type="predicted"/>
<name>A0A8X6Q867_NEPPI</name>
<accession>A0A8X6Q867</accession>
<dbReference type="AlphaFoldDB" id="A0A8X6Q867"/>
<keyword evidence="2" id="KW-1185">Reference proteome</keyword>
<evidence type="ECO:0000313" key="1">
    <source>
        <dbReference type="EMBL" id="GFU00974.1"/>
    </source>
</evidence>
<evidence type="ECO:0000313" key="2">
    <source>
        <dbReference type="Proteomes" id="UP000887013"/>
    </source>
</evidence>
<protein>
    <submittedName>
        <fullName evidence="1">Uncharacterized protein</fullName>
    </submittedName>
</protein>